<evidence type="ECO:0000256" key="1">
    <source>
        <dbReference type="ARBA" id="ARBA00004141"/>
    </source>
</evidence>
<dbReference type="InterPro" id="IPR058533">
    <property type="entry name" value="Cation_efflux_TM"/>
</dbReference>
<dbReference type="InterPro" id="IPR002524">
    <property type="entry name" value="Cation_efflux"/>
</dbReference>
<dbReference type="PANTHER" id="PTHR11562:SF17">
    <property type="entry name" value="RE54080P-RELATED"/>
    <property type="match status" value="1"/>
</dbReference>
<feature type="domain" description="Cation efflux protein transmembrane" evidence="6">
    <location>
        <begin position="21"/>
        <end position="210"/>
    </location>
</feature>
<feature type="transmembrane region" description="Helical" evidence="5">
    <location>
        <begin position="49"/>
        <end position="69"/>
    </location>
</feature>
<dbReference type="Gene3D" id="1.20.1510.10">
    <property type="entry name" value="Cation efflux protein transmembrane domain"/>
    <property type="match status" value="1"/>
</dbReference>
<dbReference type="PANTHER" id="PTHR11562">
    <property type="entry name" value="CATION EFFLUX PROTEIN/ ZINC TRANSPORTER"/>
    <property type="match status" value="1"/>
</dbReference>
<evidence type="ECO:0000256" key="3">
    <source>
        <dbReference type="ARBA" id="ARBA00022989"/>
    </source>
</evidence>
<protein>
    <submittedName>
        <fullName evidence="7">Cation efflux system protein CzcD</fullName>
    </submittedName>
</protein>
<dbReference type="GO" id="GO:0005886">
    <property type="term" value="C:plasma membrane"/>
    <property type="evidence" value="ECO:0007669"/>
    <property type="project" value="TreeGrafter"/>
</dbReference>
<name>W6K057_9MICO</name>
<dbReference type="NCBIfam" id="TIGR01297">
    <property type="entry name" value="CDF"/>
    <property type="match status" value="1"/>
</dbReference>
<evidence type="ECO:0000313" key="8">
    <source>
        <dbReference type="Proteomes" id="UP000035763"/>
    </source>
</evidence>
<feature type="transmembrane region" description="Helical" evidence="5">
    <location>
        <begin position="153"/>
        <end position="173"/>
    </location>
</feature>
<dbReference type="AlphaFoldDB" id="W6K057"/>
<evidence type="ECO:0000256" key="4">
    <source>
        <dbReference type="ARBA" id="ARBA00023136"/>
    </source>
</evidence>
<dbReference type="Proteomes" id="UP000035763">
    <property type="component" value="Unassembled WGS sequence"/>
</dbReference>
<organism evidence="7 8">
    <name type="scientific">Nostocoides australiense Ben110</name>
    <dbReference type="NCBI Taxonomy" id="1193182"/>
    <lineage>
        <taxon>Bacteria</taxon>
        <taxon>Bacillati</taxon>
        <taxon>Actinomycetota</taxon>
        <taxon>Actinomycetes</taxon>
        <taxon>Micrococcales</taxon>
        <taxon>Intrasporangiaceae</taxon>
        <taxon>Nostocoides</taxon>
    </lineage>
</organism>
<comment type="caution">
    <text evidence="7">The sequence shown here is derived from an EMBL/GenBank/DDBJ whole genome shotgun (WGS) entry which is preliminary data.</text>
</comment>
<comment type="subcellular location">
    <subcellularLocation>
        <location evidence="1">Membrane</location>
        <topology evidence="1">Multi-pass membrane protein</topology>
    </subcellularLocation>
</comment>
<evidence type="ECO:0000259" key="6">
    <source>
        <dbReference type="Pfam" id="PF01545"/>
    </source>
</evidence>
<dbReference type="InterPro" id="IPR027469">
    <property type="entry name" value="Cation_efflux_TMD_sf"/>
</dbReference>
<keyword evidence="2 5" id="KW-0812">Transmembrane</keyword>
<evidence type="ECO:0000256" key="5">
    <source>
        <dbReference type="SAM" id="Phobius"/>
    </source>
</evidence>
<keyword evidence="4 5" id="KW-0472">Membrane</keyword>
<dbReference type="OrthoDB" id="9809646at2"/>
<gene>
    <name evidence="7" type="primary">czcD</name>
    <name evidence="7" type="ORF">BN11_1060002</name>
</gene>
<dbReference type="SUPFAM" id="SSF161111">
    <property type="entry name" value="Cation efflux protein transmembrane domain-like"/>
    <property type="match status" value="1"/>
</dbReference>
<dbReference type="Pfam" id="PF01545">
    <property type="entry name" value="Cation_efflux"/>
    <property type="match status" value="1"/>
</dbReference>
<evidence type="ECO:0000313" key="7">
    <source>
        <dbReference type="EMBL" id="CCH71704.1"/>
    </source>
</evidence>
<sequence>MSDHGHSHGAALADHRGKLAAVLGITLTVLVVEVVGAVLSGSLALLADAAHMLTDVAGLTLGLIAAVLARRPATPARTWGYHRAEVLGAAAQAALLLAVGAFVLIEGVKRLFEPPEVASGLMIVFGIVGLIGNLIGLLILASGRSANLNMRAAFLEVVNDALGSVAVLAAAAVITTTGWYRADAIASILIGVLIIPRTIRLLRETIDVLLESTPKGLDLELVRQHLHALPHVHDVHDLHASQVATGIPILTAHLVVVAHDVGDAGPQA</sequence>
<dbReference type="GO" id="GO:0005385">
    <property type="term" value="F:zinc ion transmembrane transporter activity"/>
    <property type="evidence" value="ECO:0007669"/>
    <property type="project" value="TreeGrafter"/>
</dbReference>
<dbReference type="STRING" id="1193182.BN11_1060002"/>
<keyword evidence="8" id="KW-1185">Reference proteome</keyword>
<dbReference type="EMBL" id="CAJA01000009">
    <property type="protein sequence ID" value="CCH71704.1"/>
    <property type="molecule type" value="Genomic_DNA"/>
</dbReference>
<evidence type="ECO:0000256" key="2">
    <source>
        <dbReference type="ARBA" id="ARBA00022692"/>
    </source>
</evidence>
<dbReference type="RefSeq" id="WP_083433618.1">
    <property type="nucleotide sequence ID" value="NZ_HG764815.1"/>
</dbReference>
<feature type="transmembrane region" description="Helical" evidence="5">
    <location>
        <begin position="117"/>
        <end position="141"/>
    </location>
</feature>
<reference evidence="7 8" key="1">
    <citation type="journal article" date="2013" name="ISME J.">
        <title>A metabolic model for members of the genus Tetrasphaera involved in enhanced biological phosphorus removal.</title>
        <authorList>
            <person name="Kristiansen R."/>
            <person name="Nguyen H.T.T."/>
            <person name="Saunders A.M."/>
            <person name="Nielsen J.L."/>
            <person name="Wimmer R."/>
            <person name="Le V.Q."/>
            <person name="McIlroy S.J."/>
            <person name="Petrovski S."/>
            <person name="Seviour R.J."/>
            <person name="Calteau A."/>
            <person name="Nielsen K.L."/>
            <person name="Nielsen P.H."/>
        </authorList>
    </citation>
    <scope>NUCLEOTIDE SEQUENCE [LARGE SCALE GENOMIC DNA]</scope>
    <source>
        <strain evidence="7 8">Ben110</strain>
    </source>
</reference>
<feature type="transmembrane region" description="Helical" evidence="5">
    <location>
        <begin position="81"/>
        <end position="105"/>
    </location>
</feature>
<feature type="transmembrane region" description="Helical" evidence="5">
    <location>
        <begin position="21"/>
        <end position="43"/>
    </location>
</feature>
<dbReference type="InterPro" id="IPR050681">
    <property type="entry name" value="CDF/SLC30A"/>
</dbReference>
<proteinExistence type="predicted"/>
<feature type="transmembrane region" description="Helical" evidence="5">
    <location>
        <begin position="179"/>
        <end position="196"/>
    </location>
</feature>
<accession>W6K057</accession>
<keyword evidence="3 5" id="KW-1133">Transmembrane helix</keyword>